<evidence type="ECO:0008006" key="3">
    <source>
        <dbReference type="Google" id="ProtNLM"/>
    </source>
</evidence>
<comment type="caution">
    <text evidence="1">The sequence shown here is derived from an EMBL/GenBank/DDBJ whole genome shotgun (WGS) entry which is preliminary data.</text>
</comment>
<dbReference type="EMBL" id="AZER01000016">
    <property type="protein sequence ID" value="KRL27053.1"/>
    <property type="molecule type" value="Genomic_DNA"/>
</dbReference>
<organism evidence="1 2">
    <name type="scientific">Limosilactobacillus frumenti DSM 13145</name>
    <dbReference type="NCBI Taxonomy" id="1423746"/>
    <lineage>
        <taxon>Bacteria</taxon>
        <taxon>Bacillati</taxon>
        <taxon>Bacillota</taxon>
        <taxon>Bacilli</taxon>
        <taxon>Lactobacillales</taxon>
        <taxon>Lactobacillaceae</taxon>
        <taxon>Limosilactobacillus</taxon>
    </lineage>
</organism>
<dbReference type="PATRIC" id="fig|1423746.3.peg.808"/>
<keyword evidence="2" id="KW-1185">Reference proteome</keyword>
<protein>
    <recommendedName>
        <fullName evidence="3">Helicase Helix-turn-helix domain-containing protein</fullName>
    </recommendedName>
</protein>
<sequence>MEYLLNFFDEHQARRIKVVENTLTNRRTVSNLFWAQQYGLLRWTGAYRRLNREQFEKALQNFANQGFLQLANDQVKLTSKGVVEQEELREHCYQPSFYSWYWLANVNKIEERLLLAVQVLSELTHHQRRYVPVSSSTYQLQWIRNWLYRELRRTPQLNQELLKELMIVGESLSPGR</sequence>
<reference evidence="1 2" key="1">
    <citation type="journal article" date="2015" name="Genome Announc.">
        <title>Expanding the biotechnology potential of lactobacilli through comparative genomics of 213 strains and associated genera.</title>
        <authorList>
            <person name="Sun Z."/>
            <person name="Harris H.M."/>
            <person name="McCann A."/>
            <person name="Guo C."/>
            <person name="Argimon S."/>
            <person name="Zhang W."/>
            <person name="Yang X."/>
            <person name="Jeffery I.B."/>
            <person name="Cooney J.C."/>
            <person name="Kagawa T.F."/>
            <person name="Liu W."/>
            <person name="Song Y."/>
            <person name="Salvetti E."/>
            <person name="Wrobel A."/>
            <person name="Rasinkangas P."/>
            <person name="Parkhill J."/>
            <person name="Rea M.C."/>
            <person name="O'Sullivan O."/>
            <person name="Ritari J."/>
            <person name="Douillard F.P."/>
            <person name="Paul Ross R."/>
            <person name="Yang R."/>
            <person name="Briner A.E."/>
            <person name="Felis G.E."/>
            <person name="de Vos W.M."/>
            <person name="Barrangou R."/>
            <person name="Klaenhammer T.R."/>
            <person name="Caufield P.W."/>
            <person name="Cui Y."/>
            <person name="Zhang H."/>
            <person name="O'Toole P.W."/>
        </authorList>
    </citation>
    <scope>NUCLEOTIDE SEQUENCE [LARGE SCALE GENOMIC DNA]</scope>
    <source>
        <strain evidence="1 2">DSM 13145</strain>
    </source>
</reference>
<accession>A0A0R1P383</accession>
<name>A0A0R1P383_9LACO</name>
<gene>
    <name evidence="1" type="ORF">FD27_GL000800</name>
</gene>
<proteinExistence type="predicted"/>
<evidence type="ECO:0000313" key="1">
    <source>
        <dbReference type="EMBL" id="KRL27053.1"/>
    </source>
</evidence>
<dbReference type="OrthoDB" id="2146354at2"/>
<dbReference type="Proteomes" id="UP000051445">
    <property type="component" value="Unassembled WGS sequence"/>
</dbReference>
<evidence type="ECO:0000313" key="2">
    <source>
        <dbReference type="Proteomes" id="UP000051445"/>
    </source>
</evidence>
<dbReference type="RefSeq" id="WP_057750531.1">
    <property type="nucleotide sequence ID" value="NZ_AZER01000016.1"/>
</dbReference>
<dbReference type="STRING" id="1423746.FD27_GL000800"/>
<dbReference type="AlphaFoldDB" id="A0A0R1P383"/>